<feature type="domain" description="VOC" evidence="2">
    <location>
        <begin position="162"/>
        <end position="287"/>
    </location>
</feature>
<evidence type="ECO:0000313" key="3">
    <source>
        <dbReference type="EMBL" id="MFC4857462.1"/>
    </source>
</evidence>
<sequence>MTHLLRPVEERDVGALTDVLADPELSRFLARDFTDPDRVRELVDGGLRHDGPPGTGVLVVEKDGEVAGVAHLRVSRQLPGGVLETGWCVAREHWGTGLAAEVATALIDTGLELRGAVFALVDEANTRARRFAAGVGFFDIGGDVHHGTPHRVLLALPAAQEGVHHVELWVADLPAAAASFGWLFTRLGWREYQRWDRGVSWRKGGGYVVVEDSAARTGDRHDRTAPGINHLALHAGTRADVDRIAAAAPGHGWRLMFADRHPHAGGPDHYAAYLENADGFEVELVATRT</sequence>
<feature type="domain" description="N-acetyltransferase" evidence="1">
    <location>
        <begin position="3"/>
        <end position="159"/>
    </location>
</feature>
<dbReference type="InterPro" id="IPR051332">
    <property type="entry name" value="Fosfomycin_Res_Enzymes"/>
</dbReference>
<evidence type="ECO:0000259" key="1">
    <source>
        <dbReference type="PROSITE" id="PS51186"/>
    </source>
</evidence>
<name>A0ABV9SAE8_9PSEU</name>
<evidence type="ECO:0000313" key="4">
    <source>
        <dbReference type="Proteomes" id="UP001595859"/>
    </source>
</evidence>
<dbReference type="Proteomes" id="UP001595859">
    <property type="component" value="Unassembled WGS sequence"/>
</dbReference>
<proteinExistence type="predicted"/>
<dbReference type="EC" id="2.3.1.-" evidence="3"/>
<dbReference type="PROSITE" id="PS51186">
    <property type="entry name" value="GNAT"/>
    <property type="match status" value="1"/>
</dbReference>
<keyword evidence="3" id="KW-0012">Acyltransferase</keyword>
<protein>
    <submittedName>
        <fullName evidence="3">GNAT family N-acetyltransferase</fullName>
        <ecNumber evidence="3">2.3.1.-</ecNumber>
    </submittedName>
</protein>
<dbReference type="PANTHER" id="PTHR36113:SF6">
    <property type="entry name" value="FOSFOMYCIN RESISTANCE PROTEIN FOSX"/>
    <property type="match status" value="1"/>
</dbReference>
<keyword evidence="4" id="KW-1185">Reference proteome</keyword>
<dbReference type="RefSeq" id="WP_378059463.1">
    <property type="nucleotide sequence ID" value="NZ_JBHSIS010000020.1"/>
</dbReference>
<dbReference type="Gene3D" id="3.40.630.30">
    <property type="match status" value="1"/>
</dbReference>
<organism evidence="3 4">
    <name type="scientific">Actinophytocola glycyrrhizae</name>
    <dbReference type="NCBI Taxonomy" id="2044873"/>
    <lineage>
        <taxon>Bacteria</taxon>
        <taxon>Bacillati</taxon>
        <taxon>Actinomycetota</taxon>
        <taxon>Actinomycetes</taxon>
        <taxon>Pseudonocardiales</taxon>
        <taxon>Pseudonocardiaceae</taxon>
    </lineage>
</organism>
<dbReference type="SUPFAM" id="SSF55729">
    <property type="entry name" value="Acyl-CoA N-acyltransferases (Nat)"/>
    <property type="match status" value="1"/>
</dbReference>
<dbReference type="Gene3D" id="3.10.180.10">
    <property type="entry name" value="2,3-Dihydroxybiphenyl 1,2-Dioxygenase, domain 1"/>
    <property type="match status" value="1"/>
</dbReference>
<dbReference type="Pfam" id="PF13302">
    <property type="entry name" value="Acetyltransf_3"/>
    <property type="match status" value="1"/>
</dbReference>
<keyword evidence="3" id="KW-0808">Transferase</keyword>
<dbReference type="GO" id="GO:0016746">
    <property type="term" value="F:acyltransferase activity"/>
    <property type="evidence" value="ECO:0007669"/>
    <property type="project" value="UniProtKB-KW"/>
</dbReference>
<gene>
    <name evidence="3" type="ORF">ACFPCV_28535</name>
</gene>
<dbReference type="EMBL" id="JBHSIS010000020">
    <property type="protein sequence ID" value="MFC4857462.1"/>
    <property type="molecule type" value="Genomic_DNA"/>
</dbReference>
<dbReference type="Pfam" id="PF13669">
    <property type="entry name" value="Glyoxalase_4"/>
    <property type="match status" value="1"/>
</dbReference>
<reference evidence="4" key="1">
    <citation type="journal article" date="2019" name="Int. J. Syst. Evol. Microbiol.">
        <title>The Global Catalogue of Microorganisms (GCM) 10K type strain sequencing project: providing services to taxonomists for standard genome sequencing and annotation.</title>
        <authorList>
            <consortium name="The Broad Institute Genomics Platform"/>
            <consortium name="The Broad Institute Genome Sequencing Center for Infectious Disease"/>
            <person name="Wu L."/>
            <person name="Ma J."/>
        </authorList>
    </citation>
    <scope>NUCLEOTIDE SEQUENCE [LARGE SCALE GENOMIC DNA]</scope>
    <source>
        <strain evidence="4">ZS-22-S1</strain>
    </source>
</reference>
<dbReference type="InterPro" id="IPR037523">
    <property type="entry name" value="VOC_core"/>
</dbReference>
<dbReference type="PANTHER" id="PTHR36113">
    <property type="entry name" value="LYASE, PUTATIVE-RELATED-RELATED"/>
    <property type="match status" value="1"/>
</dbReference>
<dbReference type="InterPro" id="IPR000182">
    <property type="entry name" value="GNAT_dom"/>
</dbReference>
<comment type="caution">
    <text evidence="3">The sequence shown here is derived from an EMBL/GenBank/DDBJ whole genome shotgun (WGS) entry which is preliminary data.</text>
</comment>
<dbReference type="InterPro" id="IPR029068">
    <property type="entry name" value="Glyas_Bleomycin-R_OHBP_Dase"/>
</dbReference>
<dbReference type="SUPFAM" id="SSF54593">
    <property type="entry name" value="Glyoxalase/Bleomycin resistance protein/Dihydroxybiphenyl dioxygenase"/>
    <property type="match status" value="1"/>
</dbReference>
<dbReference type="PROSITE" id="PS51819">
    <property type="entry name" value="VOC"/>
    <property type="match status" value="1"/>
</dbReference>
<dbReference type="InterPro" id="IPR016181">
    <property type="entry name" value="Acyl_CoA_acyltransferase"/>
</dbReference>
<evidence type="ECO:0000259" key="2">
    <source>
        <dbReference type="PROSITE" id="PS51819"/>
    </source>
</evidence>
<accession>A0ABV9SAE8</accession>